<dbReference type="InterPro" id="IPR011335">
    <property type="entry name" value="Restrct_endonuc-II-like"/>
</dbReference>
<feature type="domain" description="YqaJ viral recombinase" evidence="1">
    <location>
        <begin position="33"/>
        <end position="144"/>
    </location>
</feature>
<dbReference type="Gene3D" id="3.90.320.10">
    <property type="match status" value="1"/>
</dbReference>
<dbReference type="EMBL" id="CP003772">
    <property type="protein sequence ID" value="AFQ04209.1"/>
    <property type="molecule type" value="Genomic_DNA"/>
</dbReference>
<gene>
    <name evidence="2" type="ORF">CM1_02275</name>
</gene>
<sequence length="281" mass="32553">MGFIKQYKTDFDIVDNQIVLSEQYFLRNKALFKKITGTRFGKVLCLSEYESSFKTWANMVKIYEDEFDETLAKAGNIIEPKIRDYVNLKTGFNFHSYDPKKVQFDLFKDDSVFGGIPDGEPLDENGELAYQNDLPMLEIKTTSCDSLIYKKINGNLKMILDENGMPIVKKKDGKKDSWFDSNGKIIISTLYYCQIGLYLYLRNVNKGLFAIAFLKPEDYVLPEQFNASNREIRLVPIKIDHKGFSVLVDKARIWYENYILTGKSPKLTESDIQWLKENGIE</sequence>
<proteinExistence type="predicted"/>
<reference evidence="2 3" key="1">
    <citation type="journal article" date="2012" name="J. Bacteriol.">
        <title>Draft Genome Sequences of Four Axenic Mycoplasma genitalium Strains Isolated from Denmark, Japan, and Australia.</title>
        <authorList>
            <person name="McGowin C.L."/>
            <person name="Ma L."/>
            <person name="Jensen J.S."/>
            <person name="Mancuso M.M."/>
            <person name="Hamasuna R."/>
            <person name="Adegboye D."/>
            <person name="Martin D.H."/>
        </authorList>
    </citation>
    <scope>NUCLEOTIDE SEQUENCE [LARGE SCALE GENOMIC DNA]</scope>
    <source>
        <strain evidence="2 3">M6320</strain>
    </source>
</reference>
<protein>
    <recommendedName>
        <fullName evidence="1">YqaJ viral recombinase domain-containing protein</fullName>
    </recommendedName>
</protein>
<dbReference type="NCBIfam" id="NF045868">
    <property type="entry name" value="MPN551_DNA_bnd"/>
    <property type="match status" value="1"/>
</dbReference>
<dbReference type="Proteomes" id="UP000005254">
    <property type="component" value="Chromosome"/>
</dbReference>
<accession>A0ABC7ZJ85</accession>
<organism evidence="2 3">
    <name type="scientific">Mycoplasmoides genitalium M6320</name>
    <dbReference type="NCBI Taxonomy" id="662945"/>
    <lineage>
        <taxon>Bacteria</taxon>
        <taxon>Bacillati</taxon>
        <taxon>Mycoplasmatota</taxon>
        <taxon>Mycoplasmoidales</taxon>
        <taxon>Mycoplasmoidaceae</taxon>
        <taxon>Mycoplasmoides</taxon>
    </lineage>
</organism>
<evidence type="ECO:0000313" key="3">
    <source>
        <dbReference type="Proteomes" id="UP000005254"/>
    </source>
</evidence>
<evidence type="ECO:0000259" key="1">
    <source>
        <dbReference type="Pfam" id="PF09588"/>
    </source>
</evidence>
<dbReference type="SUPFAM" id="SSF52980">
    <property type="entry name" value="Restriction endonuclease-like"/>
    <property type="match status" value="1"/>
</dbReference>
<evidence type="ECO:0000313" key="2">
    <source>
        <dbReference type="EMBL" id="AFQ04209.1"/>
    </source>
</evidence>
<dbReference type="AlphaFoldDB" id="A0ABC7ZJ85"/>
<dbReference type="RefSeq" id="WP_014894492.1">
    <property type="nucleotide sequence ID" value="NC_018497.1"/>
</dbReference>
<dbReference type="InterPro" id="IPR019080">
    <property type="entry name" value="YqaJ_viral_recombinase"/>
</dbReference>
<name>A0ABC7ZJ85_MYCGT</name>
<dbReference type="Pfam" id="PF09588">
    <property type="entry name" value="YqaJ"/>
    <property type="match status" value="1"/>
</dbReference>
<dbReference type="KEGG" id="mgx:CM1_02275"/>
<dbReference type="InterPro" id="IPR011604">
    <property type="entry name" value="PDDEXK-like_dom_sf"/>
</dbReference>